<dbReference type="Proteomes" id="UP000008394">
    <property type="component" value="Chromosome"/>
</dbReference>
<proteinExistence type="predicted"/>
<protein>
    <submittedName>
        <fullName evidence="2">Uncharacterized protein</fullName>
    </submittedName>
</protein>
<organism evidence="2 3">
    <name type="scientific">Bifidobacterium animalis subsp. lactis CNCM I-2494</name>
    <dbReference type="NCBI Taxonomy" id="1042403"/>
    <lineage>
        <taxon>Bacteria</taxon>
        <taxon>Bacillati</taxon>
        <taxon>Actinomycetota</taxon>
        <taxon>Actinomycetes</taxon>
        <taxon>Bifidobacteriales</taxon>
        <taxon>Bifidobacteriaceae</taxon>
        <taxon>Bifidobacterium</taxon>
    </lineage>
</organism>
<evidence type="ECO:0000313" key="2">
    <source>
        <dbReference type="EMBL" id="AEK30414.1"/>
    </source>
</evidence>
<accession>A0A806FMF0</accession>
<dbReference type="EMBL" id="CP002915">
    <property type="protein sequence ID" value="AEK30414.1"/>
    <property type="molecule type" value="Genomic_DNA"/>
</dbReference>
<feature type="compositionally biased region" description="Basic residues" evidence="1">
    <location>
        <begin position="1"/>
        <end position="17"/>
    </location>
</feature>
<name>A0A806FMF0_BIFAN</name>
<evidence type="ECO:0000256" key="1">
    <source>
        <dbReference type="SAM" id="MobiDB-lite"/>
    </source>
</evidence>
<feature type="region of interest" description="Disordered" evidence="1">
    <location>
        <begin position="1"/>
        <end position="21"/>
    </location>
</feature>
<reference evidence="2 3" key="1">
    <citation type="journal article" date="2011" name="J. Bacteriol.">
        <title>Genome Sequence of the Probiotic Strain Bifidobacterium animalis subsp. lactis CNCM I-2494.</title>
        <authorList>
            <person name="Chervaux C."/>
            <person name="Grimaldi C."/>
            <person name="Bolotin A."/>
            <person name="Quinquis B."/>
            <person name="Legrain-Raspaud S."/>
            <person name="van Hylckama Vlieg J.E."/>
            <person name="Denariaz G."/>
            <person name="Smokvina T."/>
        </authorList>
    </citation>
    <scope>NUCLEOTIDE SEQUENCE [LARGE SCALE GENOMIC DNA]</scope>
    <source>
        <strain evidence="2 3">CNCM I-2494</strain>
    </source>
</reference>
<sequence>MTIHHRHPLRRKKRHTAYHSPASYVRRAPAHALERIDHPWTQNNDSSRSIMNS</sequence>
<evidence type="ECO:0000313" key="3">
    <source>
        <dbReference type="Proteomes" id="UP000008394"/>
    </source>
</evidence>
<dbReference type="KEGG" id="bnm:BALAC2494_02035"/>
<gene>
    <name evidence="2" type="ORF">BALAC2494_02035</name>
</gene>
<dbReference type="AlphaFoldDB" id="A0A806FMF0"/>